<name>A0A0F3IF56_9GAMM</name>
<reference evidence="3" key="1">
    <citation type="submission" date="2015-03" db="EMBL/GenBank/DDBJ databases">
        <title>Draft genome sequence of a novel methanotroph (Sn10-6) isolated from flooded ricefield rhizosphere in India.</title>
        <authorList>
            <person name="Pandit P.S."/>
            <person name="Pore S.D."/>
            <person name="Arora P."/>
            <person name="Kapse N.G."/>
            <person name="Dhakephalkar P.K."/>
            <person name="Rahalkar M.C."/>
        </authorList>
    </citation>
    <scope>NUCLEOTIDE SEQUENCE [LARGE SCALE GENOMIC DNA]</scope>
    <source>
        <strain evidence="3">Sn10-6</strain>
    </source>
</reference>
<keyword evidence="3" id="KW-1185">Reference proteome</keyword>
<comment type="caution">
    <text evidence="2">The sequence shown here is derived from an EMBL/GenBank/DDBJ whole genome shotgun (WGS) entry which is preliminary data.</text>
</comment>
<protein>
    <submittedName>
        <fullName evidence="2">Uncharacterized protein</fullName>
    </submittedName>
</protein>
<feature type="chain" id="PRO_5002462486" evidence="1">
    <location>
        <begin position="26"/>
        <end position="216"/>
    </location>
</feature>
<dbReference type="Proteomes" id="UP000033684">
    <property type="component" value="Unassembled WGS sequence"/>
</dbReference>
<dbReference type="OrthoDB" id="9830136at2"/>
<proteinExistence type="predicted"/>
<sequence length="216" mass="23449">MKTLRAALLTVLATGSFAAAQNALALPSGWYDTVPAWTSTASACSVDESSTGKYEFSGTQFRYLADNVSPATNGGIFGTLYQPITVRCNVTPMYDYVPAQQGELFEIPASWKSVSWNSLVVGYKDPDGISGNAQVSASLRRLDRTTMTESTIATFSSNSFAPVVAGEELKQFSHTFDFLKNDYYVEINLIRKDKTVATPVVYSVRLTNGGITPVIH</sequence>
<dbReference type="AlphaFoldDB" id="A0A0F3IF56"/>
<feature type="signal peptide" evidence="1">
    <location>
        <begin position="1"/>
        <end position="25"/>
    </location>
</feature>
<organism evidence="2 3">
    <name type="scientific">Methylocucumis oryzae</name>
    <dbReference type="NCBI Taxonomy" id="1632867"/>
    <lineage>
        <taxon>Bacteria</taxon>
        <taxon>Pseudomonadati</taxon>
        <taxon>Pseudomonadota</taxon>
        <taxon>Gammaproteobacteria</taxon>
        <taxon>Methylococcales</taxon>
        <taxon>Methylococcaceae</taxon>
        <taxon>Methylocucumis</taxon>
    </lineage>
</organism>
<accession>A0A0F3IF56</accession>
<evidence type="ECO:0000313" key="3">
    <source>
        <dbReference type="Proteomes" id="UP000033684"/>
    </source>
</evidence>
<evidence type="ECO:0000256" key="1">
    <source>
        <dbReference type="SAM" id="SignalP"/>
    </source>
</evidence>
<dbReference type="EMBL" id="LAJX01000285">
    <property type="protein sequence ID" value="KJV05158.1"/>
    <property type="molecule type" value="Genomic_DNA"/>
</dbReference>
<dbReference type="RefSeq" id="WP_045780603.1">
    <property type="nucleotide sequence ID" value="NZ_LAJX01000285.1"/>
</dbReference>
<evidence type="ECO:0000313" key="2">
    <source>
        <dbReference type="EMBL" id="KJV05158.1"/>
    </source>
</evidence>
<keyword evidence="1" id="KW-0732">Signal</keyword>
<gene>
    <name evidence="2" type="ORF">VZ94_20165</name>
</gene>
<reference evidence="2 3" key="2">
    <citation type="journal article" date="2016" name="Microb. Ecol.">
        <title>Genome Characteristics of a Novel Type I Methanotroph (Sn10-6) Isolated from a Flooded Indian Rice Field.</title>
        <authorList>
            <person name="Rahalkar M.C."/>
            <person name="Pandit P.S."/>
            <person name="Dhakephalkar P.K."/>
            <person name="Pore S."/>
            <person name="Arora P."/>
            <person name="Kapse N."/>
        </authorList>
    </citation>
    <scope>NUCLEOTIDE SEQUENCE [LARGE SCALE GENOMIC DNA]</scope>
    <source>
        <strain evidence="2 3">Sn10-6</strain>
    </source>
</reference>